<dbReference type="GO" id="GO:0071978">
    <property type="term" value="P:bacterial-type flagellum-dependent swarming motility"/>
    <property type="evidence" value="ECO:0007669"/>
    <property type="project" value="TreeGrafter"/>
</dbReference>
<protein>
    <submittedName>
        <fullName evidence="5">Flagellar basal-body rod protein FlgG</fullName>
    </submittedName>
</protein>
<dbReference type="SUPFAM" id="SSF117143">
    <property type="entry name" value="Flagellar hook protein flgE"/>
    <property type="match status" value="1"/>
</dbReference>
<evidence type="ECO:0000259" key="4">
    <source>
        <dbReference type="Pfam" id="PF22692"/>
    </source>
</evidence>
<reference evidence="5 6" key="1">
    <citation type="submission" date="2017-04" db="EMBL/GenBank/DDBJ databases">
        <authorList>
            <person name="Afonso C.L."/>
            <person name="Miller P.J."/>
            <person name="Scott M.A."/>
            <person name="Spackman E."/>
            <person name="Goraichik I."/>
            <person name="Dimitrov K.M."/>
            <person name="Suarez D.L."/>
            <person name="Swayne D.E."/>
        </authorList>
    </citation>
    <scope>NUCLEOTIDE SEQUENCE [LARGE SCALE GENOMIC DNA]</scope>
    <source>
        <strain evidence="5 6">ToBE</strain>
    </source>
</reference>
<dbReference type="InterPro" id="IPR010930">
    <property type="entry name" value="Flg_bb/hook_C_dom"/>
</dbReference>
<dbReference type="STRING" id="698762.SAMN00808754_0971"/>
<evidence type="ECO:0000256" key="1">
    <source>
        <dbReference type="ARBA" id="ARBA00009677"/>
    </source>
</evidence>
<gene>
    <name evidence="5" type="ORF">SAMN00808754_0971</name>
</gene>
<evidence type="ECO:0000313" key="6">
    <source>
        <dbReference type="Proteomes" id="UP000192569"/>
    </source>
</evidence>
<sequence>MLRALWNSASGMVAQVVHIDLLAHDLANVNTTGYKKSLPSFSDLVYRPITERGMPVERTSPPAIGAGVRLVDAAKDLAPGSLVATGDLLHLAIQGRGFLGVEGPHGELYLTRDGAFHLNERGEVIHSSGYRLLPKVTVPEGYRSVRFSPDGALVALAPNGKEEVLGQVEVYLVENPGGLEATGNNLFRPTPASGDPRPILPGPGAGVSLLPGYLEASNVDLAEALVHMLLAQRVYEVNARAARIADEMWGIANNLRR</sequence>
<dbReference type="Pfam" id="PF06429">
    <property type="entry name" value="Flg_bbr_C"/>
    <property type="match status" value="1"/>
</dbReference>
<dbReference type="PANTHER" id="PTHR30435">
    <property type="entry name" value="FLAGELLAR PROTEIN"/>
    <property type="match status" value="1"/>
</dbReference>
<keyword evidence="6" id="KW-1185">Reference proteome</keyword>
<name>A0A1W1VL45_9FIRM</name>
<feature type="domain" description="Flagellar hook protein FlgE/F/G-like D1" evidence="4">
    <location>
        <begin position="92"/>
        <end position="153"/>
    </location>
</feature>
<evidence type="ECO:0000313" key="5">
    <source>
        <dbReference type="EMBL" id="SMB94105.1"/>
    </source>
</evidence>
<feature type="domain" description="Flagellar basal-body/hook protein C-terminal" evidence="3">
    <location>
        <begin position="211"/>
        <end position="255"/>
    </location>
</feature>
<dbReference type="InterPro" id="IPR020013">
    <property type="entry name" value="Flagellar_FlgE/F/G"/>
</dbReference>
<keyword evidence="5" id="KW-0966">Cell projection</keyword>
<dbReference type="AlphaFoldDB" id="A0A1W1VL45"/>
<proteinExistence type="inferred from homology"/>
<dbReference type="NCBIfam" id="TIGR03506">
    <property type="entry name" value="FlgEFG_subfam"/>
    <property type="match status" value="2"/>
</dbReference>
<dbReference type="InterPro" id="IPR053967">
    <property type="entry name" value="LlgE_F_G-like_D1"/>
</dbReference>
<organism evidence="5 6">
    <name type="scientific">Thermanaeromonas toyohensis ToBE</name>
    <dbReference type="NCBI Taxonomy" id="698762"/>
    <lineage>
        <taxon>Bacteria</taxon>
        <taxon>Bacillati</taxon>
        <taxon>Bacillota</taxon>
        <taxon>Clostridia</taxon>
        <taxon>Neomoorellales</taxon>
        <taxon>Neomoorellaceae</taxon>
        <taxon>Thermanaeromonas</taxon>
    </lineage>
</organism>
<dbReference type="PANTHER" id="PTHR30435:SF19">
    <property type="entry name" value="FLAGELLAR BASAL-BODY ROD PROTEIN FLGG"/>
    <property type="match status" value="1"/>
</dbReference>
<comment type="subcellular location">
    <subcellularLocation>
        <location evidence="2">Bacterial flagellum basal body</location>
    </subcellularLocation>
</comment>
<evidence type="ECO:0000256" key="2">
    <source>
        <dbReference type="RuleBase" id="RU362116"/>
    </source>
</evidence>
<evidence type="ECO:0000259" key="3">
    <source>
        <dbReference type="Pfam" id="PF06429"/>
    </source>
</evidence>
<dbReference type="GO" id="GO:0009425">
    <property type="term" value="C:bacterial-type flagellum basal body"/>
    <property type="evidence" value="ECO:0007669"/>
    <property type="project" value="UniProtKB-SubCell"/>
</dbReference>
<dbReference type="Pfam" id="PF22692">
    <property type="entry name" value="LlgE_F_G_D1"/>
    <property type="match status" value="1"/>
</dbReference>
<accession>A0A1W1VL45</accession>
<dbReference type="RefSeq" id="WP_157109778.1">
    <property type="nucleotide sequence ID" value="NZ_LT838272.1"/>
</dbReference>
<dbReference type="Proteomes" id="UP000192569">
    <property type="component" value="Chromosome I"/>
</dbReference>
<dbReference type="EMBL" id="LT838272">
    <property type="protein sequence ID" value="SMB94105.1"/>
    <property type="molecule type" value="Genomic_DNA"/>
</dbReference>
<keyword evidence="5" id="KW-0282">Flagellum</keyword>
<comment type="similarity">
    <text evidence="1 2">Belongs to the flagella basal body rod proteins family.</text>
</comment>
<keyword evidence="5" id="KW-0969">Cilium</keyword>
<keyword evidence="2" id="KW-0975">Bacterial flagellum</keyword>
<dbReference type="InterPro" id="IPR037925">
    <property type="entry name" value="FlgE/F/G-like"/>
</dbReference>
<dbReference type="OrthoDB" id="9804559at2"/>